<evidence type="ECO:0000313" key="2">
    <source>
        <dbReference type="EMBL" id="NXC48970.1"/>
    </source>
</evidence>
<protein>
    <submittedName>
        <fullName evidence="2">CB070 protein</fullName>
    </submittedName>
</protein>
<feature type="compositionally biased region" description="Pro residues" evidence="1">
    <location>
        <begin position="1"/>
        <end position="11"/>
    </location>
</feature>
<name>A0A851PA98_9GALL</name>
<dbReference type="EMBL" id="WBMW01005266">
    <property type="protein sequence ID" value="NXC48970.1"/>
    <property type="molecule type" value="Genomic_DNA"/>
</dbReference>
<evidence type="ECO:0000313" key="3">
    <source>
        <dbReference type="Proteomes" id="UP000613066"/>
    </source>
</evidence>
<feature type="non-terminal residue" evidence="2">
    <location>
        <position position="123"/>
    </location>
</feature>
<comment type="caution">
    <text evidence="2">The sequence shown here is derived from an EMBL/GenBank/DDBJ whole genome shotgun (WGS) entry which is preliminary data.</text>
</comment>
<reference evidence="2" key="1">
    <citation type="submission" date="2019-09" db="EMBL/GenBank/DDBJ databases">
        <title>Bird 10,000 Genomes (B10K) Project - Family phase.</title>
        <authorList>
            <person name="Zhang G."/>
        </authorList>
    </citation>
    <scope>NUCLEOTIDE SEQUENCE</scope>
    <source>
        <strain evidence="2">B10K-DU-001-08</strain>
        <tissue evidence="2">Muscle</tissue>
    </source>
</reference>
<evidence type="ECO:0000256" key="1">
    <source>
        <dbReference type="SAM" id="MobiDB-lite"/>
    </source>
</evidence>
<dbReference type="PANTHER" id="PTHR34924:SF1">
    <property type="entry name" value="PROTEIN FAM166C"/>
    <property type="match status" value="1"/>
</dbReference>
<dbReference type="PANTHER" id="PTHR34924">
    <property type="entry name" value="UPF0573 PROTEIN C2ORF70"/>
    <property type="match status" value="1"/>
</dbReference>
<feature type="region of interest" description="Disordered" evidence="1">
    <location>
        <begin position="1"/>
        <end position="22"/>
    </location>
</feature>
<dbReference type="AlphaFoldDB" id="A0A851PA98"/>
<feature type="non-terminal residue" evidence="2">
    <location>
        <position position="1"/>
    </location>
</feature>
<dbReference type="InterPro" id="IPR052329">
    <property type="entry name" value="CIMIP2C"/>
</dbReference>
<keyword evidence="3" id="KW-1185">Reference proteome</keyword>
<dbReference type="OrthoDB" id="8181742at2759"/>
<accession>A0A851PA98</accession>
<sequence length="123" mass="14680">SPRRPQPPAPYPEAVHPIPLHTPFNLDNGRSLELERFYQLTQQQRDFYRDKTGTLHPIPHLVLPNREMEKYPYPVDLPRLSTKVRWHLARASPENLHTYQTFPSGKRVSTKERMVRDSFFEYR</sequence>
<proteinExistence type="predicted"/>
<gene>
    <name evidence="2" type="primary">Cb070</name>
    <name evidence="2" type="ORF">PENPIL_R14837</name>
</gene>
<dbReference type="Proteomes" id="UP000613066">
    <property type="component" value="Unassembled WGS sequence"/>
</dbReference>
<organism evidence="2 3">
    <name type="scientific">Penelope pileata</name>
    <dbReference type="NCBI Taxonomy" id="1118817"/>
    <lineage>
        <taxon>Eukaryota</taxon>
        <taxon>Metazoa</taxon>
        <taxon>Chordata</taxon>
        <taxon>Craniata</taxon>
        <taxon>Vertebrata</taxon>
        <taxon>Euteleostomi</taxon>
        <taxon>Archelosauria</taxon>
        <taxon>Archosauria</taxon>
        <taxon>Dinosauria</taxon>
        <taxon>Saurischia</taxon>
        <taxon>Theropoda</taxon>
        <taxon>Coelurosauria</taxon>
        <taxon>Aves</taxon>
        <taxon>Neognathae</taxon>
        <taxon>Galloanserae</taxon>
        <taxon>Galliformes</taxon>
        <taxon>Cracidae</taxon>
        <taxon>Penelope</taxon>
    </lineage>
</organism>